<organism evidence="2 3">
    <name type="scientific">Pleurodeles waltl</name>
    <name type="common">Iberian ribbed newt</name>
    <dbReference type="NCBI Taxonomy" id="8319"/>
    <lineage>
        <taxon>Eukaryota</taxon>
        <taxon>Metazoa</taxon>
        <taxon>Chordata</taxon>
        <taxon>Craniata</taxon>
        <taxon>Vertebrata</taxon>
        <taxon>Euteleostomi</taxon>
        <taxon>Amphibia</taxon>
        <taxon>Batrachia</taxon>
        <taxon>Caudata</taxon>
        <taxon>Salamandroidea</taxon>
        <taxon>Salamandridae</taxon>
        <taxon>Pleurodelinae</taxon>
        <taxon>Pleurodeles</taxon>
    </lineage>
</organism>
<evidence type="ECO:0000256" key="1">
    <source>
        <dbReference type="SAM" id="MobiDB-lite"/>
    </source>
</evidence>
<protein>
    <submittedName>
        <fullName evidence="2">Uncharacterized protein</fullName>
    </submittedName>
</protein>
<proteinExistence type="predicted"/>
<keyword evidence="3" id="KW-1185">Reference proteome</keyword>
<evidence type="ECO:0000313" key="3">
    <source>
        <dbReference type="Proteomes" id="UP001066276"/>
    </source>
</evidence>
<sequence>MPWRLPVPGVTGCSREFGAEDSVAGVGTRWSPGSANEGTKVSPRVPGGGVLRGWEPGPQDSAQVADLRGSGSNLGGRGG</sequence>
<dbReference type="EMBL" id="JANPWB010000010">
    <property type="protein sequence ID" value="KAJ1140882.1"/>
    <property type="molecule type" value="Genomic_DNA"/>
</dbReference>
<evidence type="ECO:0000313" key="2">
    <source>
        <dbReference type="EMBL" id="KAJ1140882.1"/>
    </source>
</evidence>
<accession>A0AAV7QND5</accession>
<dbReference type="AlphaFoldDB" id="A0AAV7QND5"/>
<feature type="region of interest" description="Disordered" evidence="1">
    <location>
        <begin position="25"/>
        <end position="79"/>
    </location>
</feature>
<gene>
    <name evidence="2" type="ORF">NDU88_007219</name>
</gene>
<name>A0AAV7QND5_PLEWA</name>
<dbReference type="Proteomes" id="UP001066276">
    <property type="component" value="Chromosome 6"/>
</dbReference>
<comment type="caution">
    <text evidence="2">The sequence shown here is derived from an EMBL/GenBank/DDBJ whole genome shotgun (WGS) entry which is preliminary data.</text>
</comment>
<reference evidence="2" key="1">
    <citation type="journal article" date="2022" name="bioRxiv">
        <title>Sequencing and chromosome-scale assembly of the giantPleurodeles waltlgenome.</title>
        <authorList>
            <person name="Brown T."/>
            <person name="Elewa A."/>
            <person name="Iarovenko S."/>
            <person name="Subramanian E."/>
            <person name="Araus A.J."/>
            <person name="Petzold A."/>
            <person name="Susuki M."/>
            <person name="Suzuki K.-i.T."/>
            <person name="Hayashi T."/>
            <person name="Toyoda A."/>
            <person name="Oliveira C."/>
            <person name="Osipova E."/>
            <person name="Leigh N.D."/>
            <person name="Simon A."/>
            <person name="Yun M.H."/>
        </authorList>
    </citation>
    <scope>NUCLEOTIDE SEQUENCE</scope>
    <source>
        <strain evidence="2">20211129_DDA</strain>
        <tissue evidence="2">Liver</tissue>
    </source>
</reference>